<dbReference type="RefSeq" id="WP_171412045.1">
    <property type="nucleotide sequence ID" value="NZ_JABFJW010000007.1"/>
</dbReference>
<reference evidence="1 2" key="1">
    <citation type="submission" date="2020-05" db="EMBL/GenBank/DDBJ databases">
        <authorList>
            <person name="Whitworth D."/>
        </authorList>
    </citation>
    <scope>NUCLEOTIDE SEQUENCE [LARGE SCALE GENOMIC DNA]</scope>
    <source>
        <strain evidence="1 2">CA046A</strain>
    </source>
</reference>
<dbReference type="AlphaFoldDB" id="A0A7Y4JN55"/>
<evidence type="ECO:0000313" key="2">
    <source>
        <dbReference type="Proteomes" id="UP000528460"/>
    </source>
</evidence>
<accession>A0A7Y4JN55</accession>
<organism evidence="1 2">
    <name type="scientific">Corallococcus exercitus</name>
    <dbReference type="NCBI Taxonomy" id="2316736"/>
    <lineage>
        <taxon>Bacteria</taxon>
        <taxon>Pseudomonadati</taxon>
        <taxon>Myxococcota</taxon>
        <taxon>Myxococcia</taxon>
        <taxon>Myxococcales</taxon>
        <taxon>Cystobacterineae</taxon>
        <taxon>Myxococcaceae</taxon>
        <taxon>Corallococcus</taxon>
    </lineage>
</organism>
<sequence>MLEPLGEDRTRLLVRGRTGGDPRRWVARMFGQLIEFPHFVMERKMLLGVKERAERRR</sequence>
<dbReference type="EMBL" id="JABFJW010000007">
    <property type="protein sequence ID" value="NOK07773.1"/>
    <property type="molecule type" value="Genomic_DNA"/>
</dbReference>
<comment type="caution">
    <text evidence="1">The sequence shown here is derived from an EMBL/GenBank/DDBJ whole genome shotgun (WGS) entry which is preliminary data.</text>
</comment>
<proteinExistence type="predicted"/>
<gene>
    <name evidence="1" type="ORF">HNS30_01755</name>
</gene>
<dbReference type="Proteomes" id="UP000528460">
    <property type="component" value="Unassembled WGS sequence"/>
</dbReference>
<name>A0A7Y4JN55_9BACT</name>
<protein>
    <submittedName>
        <fullName evidence="1">Uncharacterized protein</fullName>
    </submittedName>
</protein>
<evidence type="ECO:0000313" key="1">
    <source>
        <dbReference type="EMBL" id="NOK07773.1"/>
    </source>
</evidence>